<name>A0A974BPY3_XENLA</name>
<accession>A0A974BPY3</accession>
<dbReference type="AlphaFoldDB" id="A0A974BPY3"/>
<dbReference type="EMBL" id="KV467372">
    <property type="protein sequence ID" value="OCT56170.1"/>
    <property type="molecule type" value="Genomic_DNA"/>
</dbReference>
<dbReference type="Proteomes" id="UP000694892">
    <property type="component" value="Unassembled WGS sequence"/>
</dbReference>
<organism evidence="1">
    <name type="scientific">Xenopus laevis</name>
    <name type="common">African clawed frog</name>
    <dbReference type="NCBI Taxonomy" id="8355"/>
    <lineage>
        <taxon>Eukaryota</taxon>
        <taxon>Metazoa</taxon>
        <taxon>Chordata</taxon>
        <taxon>Craniata</taxon>
        <taxon>Vertebrata</taxon>
        <taxon>Euteleostomi</taxon>
        <taxon>Amphibia</taxon>
        <taxon>Batrachia</taxon>
        <taxon>Anura</taxon>
        <taxon>Pipoidea</taxon>
        <taxon>Pipidae</taxon>
        <taxon>Xenopodinae</taxon>
        <taxon>Xenopus</taxon>
        <taxon>Xenopus</taxon>
    </lineage>
</organism>
<gene>
    <name evidence="1" type="ORF">XELAEV_18001100mg</name>
</gene>
<proteinExistence type="predicted"/>
<reference evidence="1" key="1">
    <citation type="submission" date="2016-05" db="EMBL/GenBank/DDBJ databases">
        <title>WGS assembly of Xenopus laevis.</title>
        <authorList>
            <person name="Session A."/>
            <person name="Uno Y."/>
            <person name="Kwon T."/>
            <person name="Chapman J."/>
            <person name="Toyoda A."/>
            <person name="Takahashi S."/>
            <person name="Fukui A."/>
            <person name="Hikosaka A."/>
            <person name="Putnam N."/>
            <person name="Stites J."/>
            <person name="Van Heeringen S."/>
            <person name="Quigley I."/>
            <person name="Heinz S."/>
            <person name="Hellsten U."/>
            <person name="Lyons J."/>
            <person name="Suzuki A."/>
            <person name="Kondo M."/>
            <person name="Ogino H."/>
            <person name="Ochi H."/>
            <person name="Bogdanovic O."/>
            <person name="Lister R."/>
            <person name="Georgiou G."/>
            <person name="Paranjpe S."/>
            <person name="Van Kruijsbergen I."/>
            <person name="Mozaffari S."/>
            <person name="Shu S."/>
            <person name="Schmutz J."/>
            <person name="Jenkins J."/>
            <person name="Grimwood J."/>
            <person name="Carlson J."/>
            <person name="Mitros T."/>
            <person name="Simakov O."/>
            <person name="Heald R."/>
            <person name="Miller K."/>
            <person name="Haudenschild C."/>
            <person name="Kuroki Y."/>
            <person name="Tanaka T."/>
            <person name="Michiue T."/>
            <person name="Watanabe M."/>
            <person name="Kinoshita T."/>
            <person name="Ohta Y."/>
            <person name="Mawaribuchi S."/>
            <person name="Suzuki Y."/>
            <person name="Haramoto Y."/>
            <person name="Yamamoto T."/>
            <person name="Takagi C."/>
            <person name="Kitzman J."/>
            <person name="Shendure J."/>
            <person name="Nakayama T."/>
            <person name="Izutsu Y."/>
            <person name="Robert J."/>
            <person name="Dichmann D."/>
            <person name="Flajnik M."/>
            <person name="Houston D."/>
            <person name="Marcotte E."/>
            <person name="Wallingford J."/>
            <person name="Ito Y."/>
            <person name="Asashima M."/>
            <person name="Ueno N."/>
            <person name="Matsuda Y."/>
            <person name="Jan Veenstra G."/>
            <person name="Fujiyama A."/>
            <person name="Harland R."/>
            <person name="Taira M."/>
            <person name="Rokhsar D.S."/>
        </authorList>
    </citation>
    <scope>NUCLEOTIDE SEQUENCE</scope>
    <source>
        <strain evidence="1">J</strain>
        <tissue evidence="1">Blood</tissue>
    </source>
</reference>
<protein>
    <submittedName>
        <fullName evidence="1">Uncharacterized protein</fullName>
    </submittedName>
</protein>
<sequence>MGTVLPYVKPRPLFSIGSRSMQRMRQVCENVAEPGLLKRGGSFGVQCSCPFVFLPHTEPSKVKLHSRVPSNCSTKRPDGFSAELLLNNAWLGKTVSFKKKRTKPQTEYCLRTL</sequence>
<evidence type="ECO:0000313" key="1">
    <source>
        <dbReference type="EMBL" id="OCT56170.1"/>
    </source>
</evidence>